<dbReference type="InterPro" id="IPR048494">
    <property type="entry name" value="Dit-like_N"/>
</dbReference>
<organism evidence="2 3">
    <name type="scientific">Listeria fleischmannii FSL S10-1203</name>
    <dbReference type="NCBI Taxonomy" id="1265822"/>
    <lineage>
        <taxon>Bacteria</taxon>
        <taxon>Bacillati</taxon>
        <taxon>Bacillota</taxon>
        <taxon>Bacilli</taxon>
        <taxon>Bacillales</taxon>
        <taxon>Listeriaceae</taxon>
        <taxon>Listeria</taxon>
    </lineage>
</organism>
<sequence length="124" mass="13911">MATLGAVKLVNTREDEAVPVEVTNYPVEVGAAITDHVQQQNKTLSVTGFLLGKTAEQDYKKLRDYAQKGTIISYKGRVYYSSILISQVTKGYDTIENGMEITVSITTLRRATTPWVQKKKNIRR</sequence>
<protein>
    <recommendedName>
        <fullName evidence="1">Dit-like phage tail protein N-terminal domain-containing protein</fullName>
    </recommendedName>
</protein>
<evidence type="ECO:0000313" key="3">
    <source>
        <dbReference type="Proteomes" id="UP000019241"/>
    </source>
</evidence>
<proteinExistence type="predicted"/>
<feature type="domain" description="Dit-like phage tail protein N-terminal" evidence="1">
    <location>
        <begin position="12"/>
        <end position="117"/>
    </location>
</feature>
<dbReference type="Proteomes" id="UP000019241">
    <property type="component" value="Unassembled WGS sequence"/>
</dbReference>
<reference evidence="2 3" key="1">
    <citation type="submission" date="2012-12" db="EMBL/GenBank/DDBJ databases">
        <title>Novel taxa of Listeriaceae from agricultural environments in the United States.</title>
        <authorList>
            <person name="den Bakker H.C."/>
            <person name="Allred A."/>
            <person name="Warchocki S."/>
            <person name="Wright E.M."/>
            <person name="Burrell A."/>
            <person name="Nightingale K.K."/>
            <person name="Kephart D."/>
            <person name="Wiedmann M."/>
        </authorList>
    </citation>
    <scope>NUCLEOTIDE SEQUENCE [LARGE SCALE GENOMIC DNA]</scope>
    <source>
        <strain evidence="2 3">FSL S10-1203</strain>
    </source>
</reference>
<dbReference type="PATRIC" id="fig|1265822.4.peg.4108"/>
<evidence type="ECO:0000259" key="1">
    <source>
        <dbReference type="Pfam" id="PF21821"/>
    </source>
</evidence>
<comment type="caution">
    <text evidence="2">The sequence shown here is derived from an EMBL/GenBank/DDBJ whole genome shotgun (WGS) entry which is preliminary data.</text>
</comment>
<dbReference type="RefSeq" id="WP_077914287.1">
    <property type="nucleotide sequence ID" value="NZ_AODM01000089.1"/>
</dbReference>
<dbReference type="AlphaFoldDB" id="W7DFC9"/>
<evidence type="ECO:0000313" key="2">
    <source>
        <dbReference type="EMBL" id="EUJ44033.1"/>
    </source>
</evidence>
<dbReference type="Pfam" id="PF21821">
    <property type="entry name" value="Dit_like"/>
    <property type="match status" value="1"/>
</dbReference>
<accession>W7DFC9</accession>
<name>W7DFC9_9LIST</name>
<dbReference type="EMBL" id="AODM01000089">
    <property type="protein sequence ID" value="EUJ44033.1"/>
    <property type="molecule type" value="Genomic_DNA"/>
</dbReference>
<gene>
    <name evidence="2" type="ORF">MCOL2_20101</name>
</gene>